<dbReference type="Pfam" id="PF20935">
    <property type="entry name" value="DUF6847"/>
    <property type="match status" value="1"/>
</dbReference>
<comment type="caution">
    <text evidence="1">The sequence shown here is derived from an EMBL/GenBank/DDBJ whole genome shotgun (WGS) entry which is preliminary data.</text>
</comment>
<dbReference type="Gene3D" id="6.10.320.10">
    <property type="match status" value="1"/>
</dbReference>
<dbReference type="NCBIfam" id="NF038048">
    <property type="entry name" value="DIP1984_fam"/>
    <property type="match status" value="1"/>
</dbReference>
<dbReference type="CDD" id="cd12208">
    <property type="entry name" value="DIP1984-like"/>
    <property type="match status" value="1"/>
</dbReference>
<proteinExistence type="predicted"/>
<evidence type="ECO:0000313" key="2">
    <source>
        <dbReference type="Proteomes" id="UP001285921"/>
    </source>
</evidence>
<organism evidence="1 2">
    <name type="scientific">Paenibacillus glycanilyticus</name>
    <dbReference type="NCBI Taxonomy" id="126569"/>
    <lineage>
        <taxon>Bacteria</taxon>
        <taxon>Bacillati</taxon>
        <taxon>Bacillota</taxon>
        <taxon>Bacilli</taxon>
        <taxon>Bacillales</taxon>
        <taxon>Paenibacillaceae</taxon>
        <taxon>Paenibacillus</taxon>
    </lineage>
</organism>
<protein>
    <recommendedName>
        <fullName evidence="3">Septicolysin</fullName>
    </recommendedName>
</protein>
<dbReference type="Proteomes" id="UP001285921">
    <property type="component" value="Unassembled WGS sequence"/>
</dbReference>
<evidence type="ECO:0008006" key="3">
    <source>
        <dbReference type="Google" id="ProtNLM"/>
    </source>
</evidence>
<name>A0ABQ6NKI6_9BACL</name>
<dbReference type="InterPro" id="IPR047741">
    <property type="entry name" value="DIP1984-like"/>
</dbReference>
<sequence>MRLAEALVLRADCQRKVAQIKQRLERVIKVQEGEKPAESPAELLSELKKTLGELAVWVKKINKTNSLSAFDASATLAEALAERDRIMQHRNILNELLGTASIRQERYSRQEVKYYTTVEVTELQSEVDELSRKYRELDFKIQEKNWSTDLIEN</sequence>
<evidence type="ECO:0000313" key="1">
    <source>
        <dbReference type="EMBL" id="GMK44534.1"/>
    </source>
</evidence>
<keyword evidence="2" id="KW-1185">Reference proteome</keyword>
<dbReference type="RefSeq" id="WP_201005460.1">
    <property type="nucleotide sequence ID" value="NZ_BTCL01000004.1"/>
</dbReference>
<gene>
    <name evidence="1" type="ORF">PghCCS26_16620</name>
</gene>
<reference evidence="1 2" key="1">
    <citation type="submission" date="2023-05" db="EMBL/GenBank/DDBJ databases">
        <title>Draft genome of Paenibacillus sp. CCS26.</title>
        <authorList>
            <person name="Akita H."/>
            <person name="Shinto Y."/>
            <person name="Kimura Z."/>
        </authorList>
    </citation>
    <scope>NUCLEOTIDE SEQUENCE [LARGE SCALE GENOMIC DNA]</scope>
    <source>
        <strain evidence="1 2">CCS26</strain>
    </source>
</reference>
<dbReference type="EMBL" id="BTCL01000004">
    <property type="protein sequence ID" value="GMK44534.1"/>
    <property type="molecule type" value="Genomic_DNA"/>
</dbReference>
<accession>A0ABQ6NKI6</accession>